<reference evidence="6" key="1">
    <citation type="submission" date="2025-08" db="UniProtKB">
        <authorList>
            <consortium name="RefSeq"/>
        </authorList>
    </citation>
    <scope>IDENTIFICATION</scope>
</reference>
<dbReference type="InterPro" id="IPR032675">
    <property type="entry name" value="LRR_dom_sf"/>
</dbReference>
<evidence type="ECO:0000256" key="4">
    <source>
        <dbReference type="ARBA" id="ARBA00022737"/>
    </source>
</evidence>
<evidence type="ECO:0000256" key="3">
    <source>
        <dbReference type="ARBA" id="ARBA00022614"/>
    </source>
</evidence>
<evidence type="ECO:0000256" key="1">
    <source>
        <dbReference type="ARBA" id="ARBA00009552"/>
    </source>
</evidence>
<evidence type="ECO:0000313" key="6">
    <source>
        <dbReference type="RefSeq" id="XP_008578268.1"/>
    </source>
</evidence>
<dbReference type="Pfam" id="PF00560">
    <property type="entry name" value="LRR_1"/>
    <property type="match status" value="1"/>
</dbReference>
<dbReference type="PANTHER" id="PTHR14224">
    <property type="entry name" value="SIMILAR TO PREFERENTIALLY EXPRESSED ANTIGEN IN MELANOMA-LIKE 3"/>
    <property type="match status" value="1"/>
</dbReference>
<dbReference type="PANTHER" id="PTHR14224:SF1">
    <property type="entry name" value="PRAME LIKE, X-LINKED 1"/>
    <property type="match status" value="1"/>
</dbReference>
<proteinExistence type="inferred from homology"/>
<keyword evidence="5" id="KW-1185">Reference proteome</keyword>
<dbReference type="Proteomes" id="UP000694923">
    <property type="component" value="Unplaced"/>
</dbReference>
<gene>
    <name evidence="6" type="primary">LOC103596417</name>
</gene>
<name>A0ABM0RCC7_GALVR</name>
<comment type="similarity">
    <text evidence="1">Belongs to the PRAME family. LRRC14 subfamily.</text>
</comment>
<keyword evidence="4" id="KW-0677">Repeat</keyword>
<evidence type="ECO:0000256" key="2">
    <source>
        <dbReference type="ARBA" id="ARBA00014228"/>
    </source>
</evidence>
<dbReference type="Gene3D" id="3.80.10.10">
    <property type="entry name" value="Ribonuclease Inhibitor"/>
    <property type="match status" value="1"/>
</dbReference>
<sequence>MDQKSPATLLELAARSLLSNERAAIHALEELPRGMLAPLFTAAFLGGHKNVLKAMVRIWPFPCLHVGTLSVRESQYDNFEAMIDGLQILPARDSSSCQSLDHMQICFRSCVHSEHSIMKIEEAQHRVRCPGIVNSEPEPQSSREPVELLVDISLDGTLRTQRFLSLLRNKVQQSFGSLHLCCRDLKIYRRLAHEHILQLLDMECIDHLKVDEIYLSELTRLLAQMTHLHSLSLSHIPFTSYMRRSFGTFLAHLGQMDTLQEIRLSFCHTHPLHELLRCLPPQLDALYLSFCGLSNRDITVLSQSPPATHLRLLSLCNNEISWELSEAFQTLLASVSGTLQHLELDNCLITDSTLTAVIPALSRCSHLRVFSFASNPITMRALTSLLQHLTKLTELKRVIYPVPVHCYERLHDPGSLNQQKLSEVQAQLTAMLQVAKRNDMRWTTSPE</sequence>
<organism evidence="5 6">
    <name type="scientific">Galeopterus variegatus</name>
    <name type="common">Malayan flying lemur</name>
    <name type="synonym">Cynocephalus variegatus</name>
    <dbReference type="NCBI Taxonomy" id="482537"/>
    <lineage>
        <taxon>Eukaryota</taxon>
        <taxon>Metazoa</taxon>
        <taxon>Chordata</taxon>
        <taxon>Craniata</taxon>
        <taxon>Vertebrata</taxon>
        <taxon>Euteleostomi</taxon>
        <taxon>Mammalia</taxon>
        <taxon>Eutheria</taxon>
        <taxon>Euarchontoglires</taxon>
        <taxon>Dermoptera</taxon>
        <taxon>Cynocephalidae</taxon>
        <taxon>Galeopterus</taxon>
    </lineage>
</organism>
<dbReference type="SUPFAM" id="SSF52047">
    <property type="entry name" value="RNI-like"/>
    <property type="match status" value="1"/>
</dbReference>
<dbReference type="RefSeq" id="XP_008578268.1">
    <property type="nucleotide sequence ID" value="XM_008580046.1"/>
</dbReference>
<keyword evidence="3" id="KW-0433">Leucine-rich repeat</keyword>
<accession>A0ABM0RCC7</accession>
<dbReference type="GeneID" id="103596417"/>
<protein>
    <recommendedName>
        <fullName evidence="2">Leucine-rich repeat-containing protein 14</fullName>
    </recommendedName>
</protein>
<dbReference type="InterPro" id="IPR001611">
    <property type="entry name" value="Leu-rich_rpt"/>
</dbReference>
<dbReference type="InterPro" id="IPR050694">
    <property type="entry name" value="LRRC14/PRAME"/>
</dbReference>
<evidence type="ECO:0000313" key="5">
    <source>
        <dbReference type="Proteomes" id="UP000694923"/>
    </source>
</evidence>